<dbReference type="RefSeq" id="WP_014796217.1">
    <property type="nucleotide sequence ID" value="NC_018018.1"/>
</dbReference>
<feature type="domain" description="Reverse transcriptase" evidence="1">
    <location>
        <begin position="48"/>
        <end position="346"/>
    </location>
</feature>
<dbReference type="KEGG" id="fli:Fleli_0263"/>
<accession>I4AFL7</accession>
<dbReference type="STRING" id="880071.Fleli_0263"/>
<dbReference type="eggNOG" id="COG3344">
    <property type="taxonomic scope" value="Bacteria"/>
</dbReference>
<dbReference type="AlphaFoldDB" id="I4AFL7"/>
<evidence type="ECO:0000259" key="1">
    <source>
        <dbReference type="PROSITE" id="PS50878"/>
    </source>
</evidence>
<dbReference type="HOGENOM" id="CLU_020406_1_0_10"/>
<evidence type="ECO:0000313" key="3">
    <source>
        <dbReference type="Proteomes" id="UP000006054"/>
    </source>
</evidence>
<dbReference type="InterPro" id="IPR000477">
    <property type="entry name" value="RT_dom"/>
</dbReference>
<keyword evidence="2" id="KW-0695">RNA-directed DNA polymerase</keyword>
<dbReference type="GO" id="GO:0003964">
    <property type="term" value="F:RNA-directed DNA polymerase activity"/>
    <property type="evidence" value="ECO:0007669"/>
    <property type="project" value="UniProtKB-KW"/>
</dbReference>
<protein>
    <submittedName>
        <fullName evidence="2">Reverse transcriptase (RNA-dependent DNA polymerase)</fullName>
    </submittedName>
</protein>
<reference evidence="3" key="1">
    <citation type="submission" date="2012-06" db="EMBL/GenBank/DDBJ databases">
        <title>The complete genome of Flexibacter litoralis DSM 6794.</title>
        <authorList>
            <person name="Lucas S."/>
            <person name="Copeland A."/>
            <person name="Lapidus A."/>
            <person name="Glavina del Rio T."/>
            <person name="Dalin E."/>
            <person name="Tice H."/>
            <person name="Bruce D."/>
            <person name="Goodwin L."/>
            <person name="Pitluck S."/>
            <person name="Peters L."/>
            <person name="Ovchinnikova G."/>
            <person name="Lu M."/>
            <person name="Kyrpides N."/>
            <person name="Mavromatis K."/>
            <person name="Ivanova N."/>
            <person name="Brettin T."/>
            <person name="Detter J.C."/>
            <person name="Han C."/>
            <person name="Larimer F."/>
            <person name="Land M."/>
            <person name="Hauser L."/>
            <person name="Markowitz V."/>
            <person name="Cheng J.-F."/>
            <person name="Hugenholtz P."/>
            <person name="Woyke T."/>
            <person name="Wu D."/>
            <person name="Spring S."/>
            <person name="Lang E."/>
            <person name="Kopitz M."/>
            <person name="Brambilla E."/>
            <person name="Klenk H.-P."/>
            <person name="Eisen J.A."/>
        </authorList>
    </citation>
    <scope>NUCLEOTIDE SEQUENCE [LARGE SCALE GENOMIC DNA]</scope>
    <source>
        <strain evidence="3">ATCC 23117 / DSM 6794 / NBRC 15988 / NCIMB 1366 / Sio-4</strain>
    </source>
</reference>
<dbReference type="EMBL" id="CP003345">
    <property type="protein sequence ID" value="AFM02752.1"/>
    <property type="molecule type" value="Genomic_DNA"/>
</dbReference>
<keyword evidence="3" id="KW-1185">Reference proteome</keyword>
<dbReference type="Proteomes" id="UP000006054">
    <property type="component" value="Chromosome"/>
</dbReference>
<dbReference type="NCBIfam" id="NF041748">
    <property type="entry name" value="Drt3b"/>
    <property type="match status" value="1"/>
</dbReference>
<keyword evidence="2" id="KW-0548">Nucleotidyltransferase</keyword>
<organism evidence="2 3">
    <name type="scientific">Bernardetia litoralis (strain ATCC 23117 / DSM 6794 / NBRC 15988 / NCIMB 1366 / Fx l1 / Sio-4)</name>
    <name type="common">Flexibacter litoralis</name>
    <dbReference type="NCBI Taxonomy" id="880071"/>
    <lineage>
        <taxon>Bacteria</taxon>
        <taxon>Pseudomonadati</taxon>
        <taxon>Bacteroidota</taxon>
        <taxon>Cytophagia</taxon>
        <taxon>Cytophagales</taxon>
        <taxon>Bernardetiaceae</taxon>
        <taxon>Bernardetia</taxon>
    </lineage>
</organism>
<proteinExistence type="predicted"/>
<gene>
    <name evidence="2" type="ordered locus">Fleli_0263</name>
</gene>
<sequence length="773" mass="92123">MRKKIPITYSKERVVLSDVLPYETPVTFSNRYFYKYLIKRLKSKSNLKYRKKHNKAYSEIESILFGIKAKAKPFNFNITHKQNDFRELCVIHPFNQLKMVDFYEEYKSLIIYYSSLSPFSIRKPSKVANFTFYNDILHKKNEDKDLQYSQIEQDDSEYENLKSFFSYRKYSNIHKFYESYQFHRSEKKYNKLLKIDVTKCFDSIYTHSIAWALFNKDIVKSNIDDSLSTFGGEFDRLMQDLNANETNGIIIGPEFSRIFAELILQQIDINIHESLKSDDSNGKYLVHKVDYEIFRYVDDYFIFYNKEEDKERITETFKLALKEYKMYLNDKKSIQYSKPIITEISIAKQKINDLFNNHLILKEKENQGEPTNPILYFSSNNVITRFKSIIKESEVEYKDIMNYTLAVLDNKTSKLINKHNSLEEDISTKTQKEFEKGFLEILDVTFFLYSVSPKVNSTIKVCLIIDKITSFLKKNKTNDYKEPFTSNNKHNIFKKISDEINLVLNKNKSKKETQIETLYLLIALSQLGREYRLNLKVLCTYFNISINKDDSVRFNTELNYFSITVLLFYIKNIKTYNSILSELKDIILNKYTKAKNYGWKDNTELVLLLMDILTCPYLNNELDRTEKNNLIENTNQIYNNVISPISNQQIYIQDIKNSIKIFTKNKSLSKIDKRISQKILNCANKYIKELEKSVWLRKDIYYLEEQFVNSLINFKTNFNSKIDKYAFKNRLLNSLDFKKNKVALIEQERFWFTKWTEFDFGLELQAKRSQEVY</sequence>
<dbReference type="CDD" id="cd01646">
    <property type="entry name" value="RT_Bac_retron_I"/>
    <property type="match status" value="1"/>
</dbReference>
<name>I4AFL7_BERLS</name>
<evidence type="ECO:0000313" key="2">
    <source>
        <dbReference type="EMBL" id="AFM02752.1"/>
    </source>
</evidence>
<dbReference type="Pfam" id="PF00078">
    <property type="entry name" value="RVT_1"/>
    <property type="match status" value="1"/>
</dbReference>
<dbReference type="PROSITE" id="PS50878">
    <property type="entry name" value="RT_POL"/>
    <property type="match status" value="1"/>
</dbReference>
<keyword evidence="2" id="KW-0808">Transferase</keyword>